<reference evidence="8 9" key="1">
    <citation type="submission" date="2024-08" db="EMBL/GenBank/DDBJ databases">
        <title>Insights into the chromosomal genome structure of Flemingia macrophylla.</title>
        <authorList>
            <person name="Ding Y."/>
            <person name="Zhao Y."/>
            <person name="Bi W."/>
            <person name="Wu M."/>
            <person name="Zhao G."/>
            <person name="Gong Y."/>
            <person name="Li W."/>
            <person name="Zhang P."/>
        </authorList>
    </citation>
    <scope>NUCLEOTIDE SEQUENCE [LARGE SCALE GENOMIC DNA]</scope>
    <source>
        <strain evidence="8">DYQJB</strain>
        <tissue evidence="8">Leaf</tissue>
    </source>
</reference>
<dbReference type="PROSITE" id="PS51032">
    <property type="entry name" value="AP2_ERF"/>
    <property type="match status" value="1"/>
</dbReference>
<comment type="subcellular location">
    <subcellularLocation>
        <location evidence="1">Nucleus</location>
    </subcellularLocation>
</comment>
<keyword evidence="4" id="KW-0804">Transcription</keyword>
<evidence type="ECO:0000256" key="4">
    <source>
        <dbReference type="ARBA" id="ARBA00023163"/>
    </source>
</evidence>
<dbReference type="Proteomes" id="UP001603857">
    <property type="component" value="Unassembled WGS sequence"/>
</dbReference>
<evidence type="ECO:0000256" key="3">
    <source>
        <dbReference type="ARBA" id="ARBA00023125"/>
    </source>
</evidence>
<protein>
    <recommendedName>
        <fullName evidence="7">AP2/ERF domain-containing protein</fullName>
    </recommendedName>
</protein>
<evidence type="ECO:0000256" key="6">
    <source>
        <dbReference type="SAM" id="MobiDB-lite"/>
    </source>
</evidence>
<dbReference type="InterPro" id="IPR036955">
    <property type="entry name" value="AP2/ERF_dom_sf"/>
</dbReference>
<dbReference type="Pfam" id="PF00847">
    <property type="entry name" value="AP2"/>
    <property type="match status" value="1"/>
</dbReference>
<dbReference type="CDD" id="cd00018">
    <property type="entry name" value="AP2"/>
    <property type="match status" value="1"/>
</dbReference>
<dbReference type="PANTHER" id="PTHR31194:SF140">
    <property type="entry name" value="ETHYLENE-RESPONSIVE TRANSCRIPTION FACTOR CRF2"/>
    <property type="match status" value="1"/>
</dbReference>
<name>A0ABD1L4A1_9FABA</name>
<keyword evidence="2" id="KW-0805">Transcription regulation</keyword>
<dbReference type="Gene3D" id="3.30.730.10">
    <property type="entry name" value="AP2/ERF domain"/>
    <property type="match status" value="1"/>
</dbReference>
<dbReference type="AlphaFoldDB" id="A0ABD1L4A1"/>
<proteinExistence type="predicted"/>
<dbReference type="GO" id="GO:0005634">
    <property type="term" value="C:nucleus"/>
    <property type="evidence" value="ECO:0007669"/>
    <property type="project" value="UniProtKB-SubCell"/>
</dbReference>
<dbReference type="GO" id="GO:0003677">
    <property type="term" value="F:DNA binding"/>
    <property type="evidence" value="ECO:0007669"/>
    <property type="project" value="UniProtKB-KW"/>
</dbReference>
<dbReference type="FunFam" id="3.30.730.10:FF:000001">
    <property type="entry name" value="Ethylene-responsive transcription factor 2"/>
    <property type="match status" value="1"/>
</dbReference>
<accession>A0ABD1L4A1</accession>
<evidence type="ECO:0000256" key="2">
    <source>
        <dbReference type="ARBA" id="ARBA00023015"/>
    </source>
</evidence>
<keyword evidence="9" id="KW-1185">Reference proteome</keyword>
<dbReference type="PANTHER" id="PTHR31194">
    <property type="entry name" value="SHN SHINE , DNA BINDING / TRANSCRIPTION FACTOR"/>
    <property type="match status" value="1"/>
</dbReference>
<dbReference type="InterPro" id="IPR001471">
    <property type="entry name" value="AP2/ERF_dom"/>
</dbReference>
<sequence>MVMEQRNIYSSSIRCKYTVHESLVTKRTKSKTDHLGGPKLISISVTDPYATDSSSDEAEEDMRPRQRVKRYVSKIELQSPPCRAFNPRKRPVSSVSRPLPEVVKVPISGVKHRGVRQRPWGKWAAEIRDPMRRVRIWLGTYDTAEEAALVYDHAAIRLRGPDALTNFLTPPTKEEWEKQQSEWESQLRAKKKPKTKVVLKRETTTEASGYESIEECMNMNMNMNIYSPTSVLRYEEEEEEEKKLEEACSGVDAPFDAVGECHGETATFHSFNDSFDECGSEYLMQDMSWDDVFQFPSFDESTLHFFDETTPVSITDAVVDFQEKLSPSSTCQVEDYFRDILLESDPLILL</sequence>
<evidence type="ECO:0000313" key="8">
    <source>
        <dbReference type="EMBL" id="KAL2318339.1"/>
    </source>
</evidence>
<dbReference type="SMART" id="SM00380">
    <property type="entry name" value="AP2"/>
    <property type="match status" value="1"/>
</dbReference>
<evidence type="ECO:0000256" key="5">
    <source>
        <dbReference type="ARBA" id="ARBA00023242"/>
    </source>
</evidence>
<evidence type="ECO:0000313" key="9">
    <source>
        <dbReference type="Proteomes" id="UP001603857"/>
    </source>
</evidence>
<feature type="region of interest" description="Disordered" evidence="6">
    <location>
        <begin position="46"/>
        <end position="65"/>
    </location>
</feature>
<keyword evidence="5" id="KW-0539">Nucleus</keyword>
<organism evidence="8 9">
    <name type="scientific">Flemingia macrophylla</name>
    <dbReference type="NCBI Taxonomy" id="520843"/>
    <lineage>
        <taxon>Eukaryota</taxon>
        <taxon>Viridiplantae</taxon>
        <taxon>Streptophyta</taxon>
        <taxon>Embryophyta</taxon>
        <taxon>Tracheophyta</taxon>
        <taxon>Spermatophyta</taxon>
        <taxon>Magnoliopsida</taxon>
        <taxon>eudicotyledons</taxon>
        <taxon>Gunneridae</taxon>
        <taxon>Pentapetalae</taxon>
        <taxon>rosids</taxon>
        <taxon>fabids</taxon>
        <taxon>Fabales</taxon>
        <taxon>Fabaceae</taxon>
        <taxon>Papilionoideae</taxon>
        <taxon>50 kb inversion clade</taxon>
        <taxon>NPAAA clade</taxon>
        <taxon>indigoferoid/millettioid clade</taxon>
        <taxon>Phaseoleae</taxon>
        <taxon>Flemingia</taxon>
    </lineage>
</organism>
<evidence type="ECO:0000259" key="7">
    <source>
        <dbReference type="PROSITE" id="PS51032"/>
    </source>
</evidence>
<dbReference type="EMBL" id="JBGMDY010000011">
    <property type="protein sequence ID" value="KAL2318339.1"/>
    <property type="molecule type" value="Genomic_DNA"/>
</dbReference>
<dbReference type="SUPFAM" id="SSF54171">
    <property type="entry name" value="DNA-binding domain"/>
    <property type="match status" value="1"/>
</dbReference>
<keyword evidence="3" id="KW-0238">DNA-binding</keyword>
<evidence type="ECO:0000256" key="1">
    <source>
        <dbReference type="ARBA" id="ARBA00004123"/>
    </source>
</evidence>
<dbReference type="InterPro" id="IPR050913">
    <property type="entry name" value="AP2/ERF_ERF"/>
</dbReference>
<feature type="domain" description="AP2/ERF" evidence="7">
    <location>
        <begin position="111"/>
        <end position="168"/>
    </location>
</feature>
<gene>
    <name evidence="8" type="ORF">Fmac_032215</name>
</gene>
<dbReference type="PRINTS" id="PR00367">
    <property type="entry name" value="ETHRSPELEMNT"/>
</dbReference>
<dbReference type="InterPro" id="IPR016177">
    <property type="entry name" value="DNA-bd_dom_sf"/>
</dbReference>
<comment type="caution">
    <text evidence="8">The sequence shown here is derived from an EMBL/GenBank/DDBJ whole genome shotgun (WGS) entry which is preliminary data.</text>
</comment>